<dbReference type="RefSeq" id="YP_012787037.1">
    <property type="nucleotide sequence ID" value="NC_111487.1"/>
</dbReference>
<accession>A0AAF0CCW1</accession>
<protein>
    <submittedName>
        <fullName evidence="1">Uncharacterized protein</fullName>
    </submittedName>
</protein>
<gene>
    <name evidence="1" type="ORF">PJM41_0056</name>
</gene>
<keyword evidence="2" id="KW-1185">Reference proteome</keyword>
<proteinExistence type="predicted"/>
<organism evidence="1 2">
    <name type="scientific">Salmonella phage vB_SenS_UTK0009</name>
    <dbReference type="NCBI Taxonomy" id="3028908"/>
    <lineage>
        <taxon>Viruses</taxon>
        <taxon>Duplodnaviria</taxon>
        <taxon>Heunggongvirae</taxon>
        <taxon>Uroviricota</taxon>
        <taxon>Caudoviricetes</taxon>
        <taxon>Demerecviridae</taxon>
        <taxon>Markadamsvirinae</taxon>
        <taxon>Epseptimavirus</taxon>
        <taxon>Epseptimavirus UTK0009</taxon>
    </lineage>
</organism>
<sequence length="121" mass="14053">MTEVYFDHLHDVVENTPLVEEMVIELSARAQNRHHRQRLKNKRMHYWNAQTSCKNNKRMIGKVTTTPCLCSCCMCMSPRKLYGNSKVGLKISEIRKMEAMIMGISNDEFDGFATQDIIEII</sequence>
<name>A0AAF0CCW1_9CAUD</name>
<evidence type="ECO:0000313" key="2">
    <source>
        <dbReference type="Proteomes" id="UP001216229"/>
    </source>
</evidence>
<evidence type="ECO:0000313" key="1">
    <source>
        <dbReference type="EMBL" id="WDR22141.1"/>
    </source>
</evidence>
<dbReference type="Proteomes" id="UP001216229">
    <property type="component" value="Segment"/>
</dbReference>
<dbReference type="GeneID" id="301841356"/>
<reference evidence="1 2" key="1">
    <citation type="submission" date="2023-01" db="EMBL/GenBank/DDBJ databases">
        <title>Characterization of a Diverse Collection of Salmonella Phages Isolated from Tennessee Wastewater.</title>
        <authorList>
            <person name="Bryan D.W."/>
            <person name="Hudson L.K."/>
            <person name="Wang J."/>
            <person name="Denes T.G."/>
        </authorList>
    </citation>
    <scope>NUCLEOTIDE SEQUENCE [LARGE SCALE GENOMIC DNA]</scope>
</reference>
<dbReference type="EMBL" id="OQ359889">
    <property type="protein sequence ID" value="WDR22141.1"/>
    <property type="molecule type" value="Genomic_DNA"/>
</dbReference>